<evidence type="ECO:0000313" key="4">
    <source>
        <dbReference type="Proteomes" id="UP000665043"/>
    </source>
</evidence>
<dbReference type="InterPro" id="IPR007138">
    <property type="entry name" value="ABM_dom"/>
</dbReference>
<keyword evidence="3" id="KW-0503">Monooxygenase</keyword>
<evidence type="ECO:0000259" key="2">
    <source>
        <dbReference type="PROSITE" id="PS51725"/>
    </source>
</evidence>
<protein>
    <submittedName>
        <fullName evidence="3">Antibiotic biosynthesis monooxygenase</fullName>
    </submittedName>
</protein>
<dbReference type="RefSeq" id="WP_209367490.1">
    <property type="nucleotide sequence ID" value="NZ_CP046956.1"/>
</dbReference>
<dbReference type="Pfam" id="PF03992">
    <property type="entry name" value="ABM"/>
    <property type="match status" value="1"/>
</dbReference>
<dbReference type="PANTHER" id="PTHR34474">
    <property type="entry name" value="SIGNAL TRANSDUCTION PROTEIN TRAP"/>
    <property type="match status" value="1"/>
</dbReference>
<feature type="region of interest" description="Disordered" evidence="1">
    <location>
        <begin position="139"/>
        <end position="165"/>
    </location>
</feature>
<dbReference type="SUPFAM" id="SSF54909">
    <property type="entry name" value="Dimeric alpha+beta barrel"/>
    <property type="match status" value="1"/>
</dbReference>
<dbReference type="GO" id="GO:0004497">
    <property type="term" value="F:monooxygenase activity"/>
    <property type="evidence" value="ECO:0007669"/>
    <property type="project" value="UniProtKB-KW"/>
</dbReference>
<dbReference type="Proteomes" id="UP000665043">
    <property type="component" value="Chromosome"/>
</dbReference>
<keyword evidence="4" id="KW-1185">Reference proteome</keyword>
<proteinExistence type="predicted"/>
<evidence type="ECO:0000313" key="3">
    <source>
        <dbReference type="EMBL" id="QTM98633.1"/>
    </source>
</evidence>
<accession>A0ABX7VQ58</accession>
<evidence type="ECO:0000256" key="1">
    <source>
        <dbReference type="SAM" id="MobiDB-lite"/>
    </source>
</evidence>
<dbReference type="Gene3D" id="3.30.70.100">
    <property type="match status" value="1"/>
</dbReference>
<reference evidence="3 4" key="1">
    <citation type="submission" date="2019-12" db="EMBL/GenBank/DDBJ databases">
        <title>The whole genome sequencing of a strain isolated from a Mars analog, Dalangtan Playa.</title>
        <authorList>
            <person name="Huang T."/>
        </authorList>
    </citation>
    <scope>NUCLEOTIDE SEQUENCE [LARGE SCALE GENOMIC DNA]</scope>
    <source>
        <strain evidence="3 4">DP4-553-S</strain>
    </source>
</reference>
<dbReference type="PROSITE" id="PS51725">
    <property type="entry name" value="ABM"/>
    <property type="match status" value="1"/>
</dbReference>
<sequence length="165" mass="18715">MKAHITNGTYDFLVKIQSDHPDIPIYLMQAADSTMAYYEGKKSNIFEQARDYESFVADGELQQSGFVVMNNIPVTYEGKPIFEDQFKKRAGSMNDIPGFQALRVLRPLQGNKYVVMVQWDSKESYQNWKNSDAFVAAHSSSKSKKRPPYHAGPSYTTEGNMIEPA</sequence>
<dbReference type="EMBL" id="CP046956">
    <property type="protein sequence ID" value="QTM98633.1"/>
    <property type="molecule type" value="Genomic_DNA"/>
</dbReference>
<gene>
    <name evidence="3" type="ORF">ERJ70_04575</name>
</gene>
<organism evidence="3 4">
    <name type="scientific">Sediminibacillus dalangtanensis</name>
    <dbReference type="NCBI Taxonomy" id="2729421"/>
    <lineage>
        <taxon>Bacteria</taxon>
        <taxon>Bacillati</taxon>
        <taxon>Bacillota</taxon>
        <taxon>Bacilli</taxon>
        <taxon>Bacillales</taxon>
        <taxon>Bacillaceae</taxon>
        <taxon>Sediminibacillus</taxon>
    </lineage>
</organism>
<dbReference type="PANTHER" id="PTHR34474:SF2">
    <property type="entry name" value="SIGNAL TRANSDUCTION PROTEIN TRAP"/>
    <property type="match status" value="1"/>
</dbReference>
<keyword evidence="3" id="KW-0560">Oxidoreductase</keyword>
<dbReference type="InterPro" id="IPR050404">
    <property type="entry name" value="Heme-degrading_MO"/>
</dbReference>
<name>A0ABX7VQ58_9BACI</name>
<dbReference type="InterPro" id="IPR011008">
    <property type="entry name" value="Dimeric_a/b-barrel"/>
</dbReference>
<feature type="domain" description="ABM" evidence="2">
    <location>
        <begin position="66"/>
        <end position="157"/>
    </location>
</feature>